<feature type="region of interest" description="Disordered" evidence="1">
    <location>
        <begin position="168"/>
        <end position="201"/>
    </location>
</feature>
<evidence type="ECO:0000256" key="1">
    <source>
        <dbReference type="SAM" id="MobiDB-lite"/>
    </source>
</evidence>
<reference evidence="2 3" key="1">
    <citation type="journal article" date="2018" name="IMA Fungus">
        <title>IMA Genome-F 10: Nine draft genome sequences of Claviceps purpurea s.lat., including C. arundinis, C. humidiphila, and C. cf. spartinae, pseudomolecules for the pitch canker pathogen Fusarium circinatum, draft genome of Davidsoniella eucalypti, Grosmannia galeiformis, Quambalaria eucalypti, and Teratosphaeria destructans.</title>
        <authorList>
            <person name="Wingfield B.D."/>
            <person name="Liu M."/>
            <person name="Nguyen H.D."/>
            <person name="Lane F.A."/>
            <person name="Morgan S.W."/>
            <person name="De Vos L."/>
            <person name="Wilken P.M."/>
            <person name="Duong T.A."/>
            <person name="Aylward J."/>
            <person name="Coetzee M.P."/>
            <person name="Dadej K."/>
            <person name="De Beer Z.W."/>
            <person name="Findlay W."/>
            <person name="Havenga M."/>
            <person name="Kolarik M."/>
            <person name="Menzies J.G."/>
            <person name="Naidoo K."/>
            <person name="Pochopski O."/>
            <person name="Shoukouhi P."/>
            <person name="Santana Q.C."/>
            <person name="Seifert K.A."/>
            <person name="Soal N."/>
            <person name="Steenkamp E.T."/>
            <person name="Tatham C.T."/>
            <person name="van der Nest M.A."/>
            <person name="Wingfield M.J."/>
        </authorList>
    </citation>
    <scope>NUCLEOTIDE SEQUENCE [LARGE SCALE GENOMIC DNA]</scope>
    <source>
        <strain evidence="2">CMW44962</strain>
    </source>
</reference>
<feature type="region of interest" description="Disordered" evidence="1">
    <location>
        <begin position="1"/>
        <end position="56"/>
    </location>
</feature>
<gene>
    <name evidence="2" type="ORF">Tdes44962_MAKER09852</name>
</gene>
<comment type="caution">
    <text evidence="2">The sequence shown here is derived from an EMBL/GenBank/DDBJ whole genome shotgun (WGS) entry which is preliminary data.</text>
</comment>
<dbReference type="OrthoDB" id="14339at2759"/>
<dbReference type="EMBL" id="RIBY02001917">
    <property type="protein sequence ID" value="KAH9827070.1"/>
    <property type="molecule type" value="Genomic_DNA"/>
</dbReference>
<feature type="region of interest" description="Disordered" evidence="1">
    <location>
        <begin position="101"/>
        <end position="146"/>
    </location>
</feature>
<accession>A0A9W7SR98</accession>
<feature type="non-terminal residue" evidence="2">
    <location>
        <position position="1"/>
    </location>
</feature>
<proteinExistence type="predicted"/>
<dbReference type="Proteomes" id="UP001138500">
    <property type="component" value="Unassembled WGS sequence"/>
</dbReference>
<feature type="compositionally biased region" description="Low complexity" evidence="1">
    <location>
        <begin position="373"/>
        <end position="386"/>
    </location>
</feature>
<keyword evidence="3" id="KW-1185">Reference proteome</keyword>
<reference evidence="2 3" key="2">
    <citation type="journal article" date="2021" name="Curr. Genet.">
        <title>Genetic response to nitrogen starvation in the aggressive Eucalyptus foliar pathogen Teratosphaeria destructans.</title>
        <authorList>
            <person name="Havenga M."/>
            <person name="Wingfield B.D."/>
            <person name="Wingfield M.J."/>
            <person name="Dreyer L.L."/>
            <person name="Roets F."/>
            <person name="Aylward J."/>
        </authorList>
    </citation>
    <scope>NUCLEOTIDE SEQUENCE [LARGE SCALE GENOMIC DNA]</scope>
    <source>
        <strain evidence="2">CMW44962</strain>
    </source>
</reference>
<dbReference type="PANTHER" id="PTHR37332:SF1">
    <property type="entry name" value="ELMO DOMAIN-CONTAINING PROTEIN"/>
    <property type="match status" value="1"/>
</dbReference>
<evidence type="ECO:0000313" key="3">
    <source>
        <dbReference type="Proteomes" id="UP001138500"/>
    </source>
</evidence>
<organism evidence="2 3">
    <name type="scientific">Teratosphaeria destructans</name>
    <dbReference type="NCBI Taxonomy" id="418781"/>
    <lineage>
        <taxon>Eukaryota</taxon>
        <taxon>Fungi</taxon>
        <taxon>Dikarya</taxon>
        <taxon>Ascomycota</taxon>
        <taxon>Pezizomycotina</taxon>
        <taxon>Dothideomycetes</taxon>
        <taxon>Dothideomycetidae</taxon>
        <taxon>Mycosphaerellales</taxon>
        <taxon>Teratosphaeriaceae</taxon>
        <taxon>Teratosphaeria</taxon>
    </lineage>
</organism>
<dbReference type="PANTHER" id="PTHR37332">
    <property type="entry name" value="EXPRESSED PROTEIN"/>
    <property type="match status" value="1"/>
</dbReference>
<feature type="compositionally biased region" description="Low complexity" evidence="1">
    <location>
        <begin position="33"/>
        <end position="42"/>
    </location>
</feature>
<feature type="region of interest" description="Disordered" evidence="1">
    <location>
        <begin position="373"/>
        <end position="414"/>
    </location>
</feature>
<dbReference type="AlphaFoldDB" id="A0A9W7SR98"/>
<evidence type="ECO:0000313" key="2">
    <source>
        <dbReference type="EMBL" id="KAH9827070.1"/>
    </source>
</evidence>
<name>A0A9W7SR98_9PEZI</name>
<protein>
    <submittedName>
        <fullName evidence="2">Uncharacterized protein</fullName>
    </submittedName>
</protein>
<sequence>SSSSSSADKNTDSKDNTDNDITIGKSPPPPASAPLFSDAPAARASHKRESSIFSVSDLGLNVRRSVSLRSHRTPPSAGGASGHKARFSSANLLIKSSVAPLSHSPLATTDSISLADPDAPTRRPSSAQQRADPSPQPPRSRGKLSISARSFSSRFKSADSLPLVVQSEETGLDRPPLPTIHSPDMLTTPAPSLPKRPPPERPVLATQASFVRDRDASSALSPGGPNAAVATSNATLASVPTSGGNPSAIYQTIHETTAKRMATIDYFRKVHEGNIFYFSTLHYSQTNLNTSIPSLHPAKLARRATGYMALGYSLPLLLDRNSNTPSDYLKALAALLSEFETYQNLAAHDGAGSSLSRARMGQMFKTGIGLGTRSGMRSGRRASAATDSIVSDTPRSGSFHLPSGEIGSPNEAPSPLAAGHDFHHLLTPHLPFDPDFSTTFSTLCHTLIEIYANLLQLVHSPDVCTPAVADAFAKADKAVRKILVSNVMREFEDGTRAGIKTEVAGVGRLVLGGLM</sequence>